<feature type="region of interest" description="Disordered" evidence="1">
    <location>
        <begin position="1"/>
        <end position="21"/>
    </location>
</feature>
<reference evidence="2" key="1">
    <citation type="submission" date="2019-08" db="EMBL/GenBank/DDBJ databases">
        <authorList>
            <person name="Kucharzyk K."/>
            <person name="Murdoch R.W."/>
            <person name="Higgins S."/>
            <person name="Loffler F."/>
        </authorList>
    </citation>
    <scope>NUCLEOTIDE SEQUENCE</scope>
</reference>
<evidence type="ECO:0000256" key="1">
    <source>
        <dbReference type="SAM" id="MobiDB-lite"/>
    </source>
</evidence>
<comment type="caution">
    <text evidence="2">The sequence shown here is derived from an EMBL/GenBank/DDBJ whole genome shotgun (WGS) entry which is preliminary data.</text>
</comment>
<sequence>MPGQRHAAVDHRNRLGSGQRGRGRLDAHALAVLGLAAAQFAEDLHHALDLFERRRLGGQRQRAPHLADALHHDLHFFGLAGGHRQHHRIEAPLERARQLVHALVAVIGRGDHREALHRLHLAFQLGHGQRLFGKHRDQRVLHVGGNARELLDACDLPALHGVDQRAGNQRLLRRAVRQQLRVVPAIAQLFFAGARRALHQQRGIAAHRRRQVLGHPRLGRARNAIQQQRAVGGQRGHGDLHEARIADVLGRDFHAVLQRATHQVLQHGPGRELPARRTRAVIDLRQRLQFVRKLLFCMLAKNLAHGVKLSVGKRERKNQAVTAHSALRMSAMKRTRCQTSP</sequence>
<accession>A0A645AVJ3</accession>
<dbReference type="EMBL" id="VSSQ01016183">
    <property type="protein sequence ID" value="MPM57272.1"/>
    <property type="molecule type" value="Genomic_DNA"/>
</dbReference>
<gene>
    <name evidence="2" type="ORF">SDC9_104094</name>
</gene>
<evidence type="ECO:0000313" key="2">
    <source>
        <dbReference type="EMBL" id="MPM57272.1"/>
    </source>
</evidence>
<dbReference type="AlphaFoldDB" id="A0A645AVJ3"/>
<proteinExistence type="predicted"/>
<organism evidence="2">
    <name type="scientific">bioreactor metagenome</name>
    <dbReference type="NCBI Taxonomy" id="1076179"/>
    <lineage>
        <taxon>unclassified sequences</taxon>
        <taxon>metagenomes</taxon>
        <taxon>ecological metagenomes</taxon>
    </lineage>
</organism>
<name>A0A645AVJ3_9ZZZZ</name>
<protein>
    <submittedName>
        <fullName evidence="2">Uncharacterized protein</fullName>
    </submittedName>
</protein>